<comment type="caution">
    <text evidence="1">The sequence shown here is derived from an EMBL/GenBank/DDBJ whole genome shotgun (WGS) entry which is preliminary data.</text>
</comment>
<gene>
    <name evidence="1" type="ORF">GCM10009843_36920</name>
</gene>
<organism evidence="1 2">
    <name type="scientific">Nocardioides bigeumensis</name>
    <dbReference type="NCBI Taxonomy" id="433657"/>
    <lineage>
        <taxon>Bacteria</taxon>
        <taxon>Bacillati</taxon>
        <taxon>Actinomycetota</taxon>
        <taxon>Actinomycetes</taxon>
        <taxon>Propionibacteriales</taxon>
        <taxon>Nocardioidaceae</taxon>
        <taxon>Nocardioides</taxon>
    </lineage>
</organism>
<evidence type="ECO:0000313" key="1">
    <source>
        <dbReference type="EMBL" id="GAA2132402.1"/>
    </source>
</evidence>
<sequence>MTTTTVPNKSTGVATQPGLALDITMNGPRKAANGGFAAGTFAVLTGGTAKVTLRRPVPLATRFGVGWTPDWYAVMDGLETVATVERSGPFVVEPPARPTYAQAEEARRNHPFRGVRHTLSDCVVCGPERVGGLRVTPGPLAGHPGILAAPYDPPSWFSVDGLATPASVWGALDCVSYPAHLLDEGRIALLGSIAAHRRREIAVGEPLIAVGWTLGSGHRSHKTSSALLDEDGAVVASAHAVWVEVKHQRLARIAGRWG</sequence>
<dbReference type="RefSeq" id="WP_344305296.1">
    <property type="nucleotide sequence ID" value="NZ_BAAAQQ010000013.1"/>
</dbReference>
<name>A0ABP5KHB6_9ACTN</name>
<keyword evidence="2" id="KW-1185">Reference proteome</keyword>
<dbReference type="Gene3D" id="3.10.129.10">
    <property type="entry name" value="Hotdog Thioesterase"/>
    <property type="match status" value="1"/>
</dbReference>
<proteinExistence type="predicted"/>
<dbReference type="EMBL" id="BAAAQQ010000013">
    <property type="protein sequence ID" value="GAA2132402.1"/>
    <property type="molecule type" value="Genomic_DNA"/>
</dbReference>
<evidence type="ECO:0008006" key="3">
    <source>
        <dbReference type="Google" id="ProtNLM"/>
    </source>
</evidence>
<evidence type="ECO:0000313" key="2">
    <source>
        <dbReference type="Proteomes" id="UP001500575"/>
    </source>
</evidence>
<protein>
    <recommendedName>
        <fullName evidence="3">Thioesterase family protein</fullName>
    </recommendedName>
</protein>
<dbReference type="InterPro" id="IPR029069">
    <property type="entry name" value="HotDog_dom_sf"/>
</dbReference>
<accession>A0ABP5KHB6</accession>
<reference evidence="2" key="1">
    <citation type="journal article" date="2019" name="Int. J. Syst. Evol. Microbiol.">
        <title>The Global Catalogue of Microorganisms (GCM) 10K type strain sequencing project: providing services to taxonomists for standard genome sequencing and annotation.</title>
        <authorList>
            <consortium name="The Broad Institute Genomics Platform"/>
            <consortium name="The Broad Institute Genome Sequencing Center for Infectious Disease"/>
            <person name="Wu L."/>
            <person name="Ma J."/>
        </authorList>
    </citation>
    <scope>NUCLEOTIDE SEQUENCE [LARGE SCALE GENOMIC DNA]</scope>
    <source>
        <strain evidence="2">JCM 16021</strain>
    </source>
</reference>
<dbReference type="SUPFAM" id="SSF54637">
    <property type="entry name" value="Thioesterase/thiol ester dehydrase-isomerase"/>
    <property type="match status" value="1"/>
</dbReference>
<dbReference type="CDD" id="cd03440">
    <property type="entry name" value="hot_dog"/>
    <property type="match status" value="1"/>
</dbReference>
<dbReference type="Proteomes" id="UP001500575">
    <property type="component" value="Unassembled WGS sequence"/>
</dbReference>